<sequence length="98" mass="10946">MLTTQALQKIASVIDQNCVSADYTVDGRVYQGKIRRSIISGTSVIKHVYLTTKDPVGRVTKVRLLDASGNVFAELTTDKIHEKNKGRLFEFKFTVQEG</sequence>
<dbReference type="RefSeq" id="WP_066231565.1">
    <property type="nucleotide sequence ID" value="NZ_JBHLVN010000029.1"/>
</dbReference>
<protein>
    <submittedName>
        <fullName evidence="1">Hemolysin</fullName>
    </submittedName>
</protein>
<gene>
    <name evidence="1" type="ORF">ACFFHQ_06460</name>
</gene>
<dbReference type="Proteomes" id="UP001589785">
    <property type="component" value="Unassembled WGS sequence"/>
</dbReference>
<evidence type="ECO:0000313" key="2">
    <source>
        <dbReference type="Proteomes" id="UP001589785"/>
    </source>
</evidence>
<name>A0ABV6GRZ9_9BACL</name>
<keyword evidence="2" id="KW-1185">Reference proteome</keyword>
<evidence type="ECO:0000313" key="1">
    <source>
        <dbReference type="EMBL" id="MFC0297105.1"/>
    </source>
</evidence>
<reference evidence="1 2" key="1">
    <citation type="submission" date="2024-09" db="EMBL/GenBank/DDBJ databases">
        <authorList>
            <person name="Sun Q."/>
            <person name="Mori K."/>
        </authorList>
    </citation>
    <scope>NUCLEOTIDE SEQUENCE [LARGE SCALE GENOMIC DNA]</scope>
    <source>
        <strain evidence="1 2">CCM 7224</strain>
    </source>
</reference>
<dbReference type="EMBL" id="JBHLVN010000029">
    <property type="protein sequence ID" value="MFC0297105.1"/>
    <property type="molecule type" value="Genomic_DNA"/>
</dbReference>
<comment type="caution">
    <text evidence="1">The sequence shown here is derived from an EMBL/GenBank/DDBJ whole genome shotgun (WGS) entry which is preliminary data.</text>
</comment>
<proteinExistence type="predicted"/>
<organism evidence="1 2">
    <name type="scientific">Geobacillus jurassicus</name>
    <dbReference type="NCBI Taxonomy" id="235932"/>
    <lineage>
        <taxon>Bacteria</taxon>
        <taxon>Bacillati</taxon>
        <taxon>Bacillota</taxon>
        <taxon>Bacilli</taxon>
        <taxon>Bacillales</taxon>
        <taxon>Anoxybacillaceae</taxon>
        <taxon>Geobacillus</taxon>
    </lineage>
</organism>
<accession>A0ABV6GRZ9</accession>